<reference evidence="3" key="2">
    <citation type="submission" date="2020-09" db="EMBL/GenBank/DDBJ databases">
        <authorList>
            <person name="Sun Q."/>
            <person name="Zhou Y."/>
        </authorList>
    </citation>
    <scope>NUCLEOTIDE SEQUENCE</scope>
    <source>
        <strain evidence="3">CGMCC 4.3508</strain>
    </source>
</reference>
<feature type="region of interest" description="Disordered" evidence="1">
    <location>
        <begin position="1"/>
        <end position="24"/>
    </location>
</feature>
<keyword evidence="2" id="KW-0472">Membrane</keyword>
<proteinExistence type="predicted"/>
<dbReference type="Proteomes" id="UP000638263">
    <property type="component" value="Unassembled WGS sequence"/>
</dbReference>
<reference evidence="3" key="1">
    <citation type="journal article" date="2014" name="Int. J. Syst. Evol. Microbiol.">
        <title>Complete genome sequence of Corynebacterium casei LMG S-19264T (=DSM 44701T), isolated from a smear-ripened cheese.</title>
        <authorList>
            <consortium name="US DOE Joint Genome Institute (JGI-PGF)"/>
            <person name="Walter F."/>
            <person name="Albersmeier A."/>
            <person name="Kalinowski J."/>
            <person name="Ruckert C."/>
        </authorList>
    </citation>
    <scope>NUCLEOTIDE SEQUENCE</scope>
    <source>
        <strain evidence="3">CGMCC 4.3508</strain>
    </source>
</reference>
<evidence type="ECO:0000256" key="1">
    <source>
        <dbReference type="SAM" id="MobiDB-lite"/>
    </source>
</evidence>
<dbReference type="EMBL" id="BMMH01000011">
    <property type="protein sequence ID" value="GGL27565.1"/>
    <property type="molecule type" value="Genomic_DNA"/>
</dbReference>
<keyword evidence="2" id="KW-0812">Transmembrane</keyword>
<keyword evidence="4" id="KW-1185">Reference proteome</keyword>
<accession>A0A917VVX7</accession>
<gene>
    <name evidence="3" type="ORF">GCM10011588_47970</name>
</gene>
<comment type="caution">
    <text evidence="3">The sequence shown here is derived from an EMBL/GenBank/DDBJ whole genome shotgun (WGS) entry which is preliminary data.</text>
</comment>
<sequence length="160" mass="16606">MIVGMTDAGGADEQAAGKSGDGEPPRSITPFIVAAVVAALVLGGVLIAGLVSPVEKNVTDSDRIAGAVREFAEASSRYGVEPPREAVCPGFVPARSPLAGQLKPGETGKDIEIARFGPVQVNGDTATIEVTSEVEGEEKTATWWLFLTDGDWLVCNLPVE</sequence>
<keyword evidence="2" id="KW-1133">Transmembrane helix</keyword>
<feature type="transmembrane region" description="Helical" evidence="2">
    <location>
        <begin position="28"/>
        <end position="51"/>
    </location>
</feature>
<name>A0A917VVX7_9NOCA</name>
<evidence type="ECO:0000313" key="3">
    <source>
        <dbReference type="EMBL" id="GGL27565.1"/>
    </source>
</evidence>
<evidence type="ECO:0000256" key="2">
    <source>
        <dbReference type="SAM" id="Phobius"/>
    </source>
</evidence>
<organism evidence="3 4">
    <name type="scientific">Nocardia jinanensis</name>
    <dbReference type="NCBI Taxonomy" id="382504"/>
    <lineage>
        <taxon>Bacteria</taxon>
        <taxon>Bacillati</taxon>
        <taxon>Actinomycetota</taxon>
        <taxon>Actinomycetes</taxon>
        <taxon>Mycobacteriales</taxon>
        <taxon>Nocardiaceae</taxon>
        <taxon>Nocardia</taxon>
    </lineage>
</organism>
<protein>
    <submittedName>
        <fullName evidence="3">Uncharacterized protein</fullName>
    </submittedName>
</protein>
<dbReference type="AlphaFoldDB" id="A0A917VVX7"/>
<evidence type="ECO:0000313" key="4">
    <source>
        <dbReference type="Proteomes" id="UP000638263"/>
    </source>
</evidence>